<dbReference type="Gene3D" id="3.60.21.10">
    <property type="match status" value="1"/>
</dbReference>
<protein>
    <submittedName>
        <fullName evidence="3">Putative phosphoesterase</fullName>
    </submittedName>
</protein>
<proteinExistence type="inferred from homology"/>
<dbReference type="OrthoDB" id="9813918at2"/>
<dbReference type="PIRSF" id="PIRSF000883">
    <property type="entry name" value="Pesterase_MJ0912"/>
    <property type="match status" value="1"/>
</dbReference>
<dbReference type="PANTHER" id="PTHR42850:SF2">
    <property type="entry name" value="BLL5683 PROTEIN"/>
    <property type="match status" value="1"/>
</dbReference>
<accession>A0A2P8HHC3</accession>
<dbReference type="CDD" id="cd00838">
    <property type="entry name" value="MPP_superfamily"/>
    <property type="match status" value="1"/>
</dbReference>
<dbReference type="Pfam" id="PF12850">
    <property type="entry name" value="Metallophos_2"/>
    <property type="match status" value="1"/>
</dbReference>
<feature type="domain" description="Calcineurin-like phosphoesterase" evidence="2">
    <location>
        <begin position="2"/>
        <end position="203"/>
    </location>
</feature>
<dbReference type="PANTHER" id="PTHR42850">
    <property type="entry name" value="METALLOPHOSPHOESTERASE"/>
    <property type="match status" value="1"/>
</dbReference>
<gene>
    <name evidence="3" type="ORF">CLV51_104321</name>
</gene>
<keyword evidence="4" id="KW-1185">Reference proteome</keyword>
<evidence type="ECO:0000313" key="3">
    <source>
        <dbReference type="EMBL" id="PSL45615.1"/>
    </source>
</evidence>
<sequence length="251" mass="28570">MLRIAIISDIHGNLPAMKAVLDDIRSFNADQIYCLGDLTDAAPWHNEVIELIRRMRIPTIMGNHDERIAFDHPILPLSKHSPEEQVAREKAINYTKDTITRENKLFLAHLPRYIQLDFGHLKLLLAHGSTRSVDEYIYQHHNEEELIGLMNDQQINLLVTGHTHLSYIRFLENGEKMVVNAGSVGRTKEKDGLATYLQLTIKDNNASLAKDYFNVAIKKINYPVKETIEGIKESQIPDFYAALLSDNSLAV</sequence>
<comment type="caution">
    <text evidence="3">The sequence shown here is derived from an EMBL/GenBank/DDBJ whole genome shotgun (WGS) entry which is preliminary data.</text>
</comment>
<evidence type="ECO:0000313" key="4">
    <source>
        <dbReference type="Proteomes" id="UP000240971"/>
    </source>
</evidence>
<organism evidence="3 4">
    <name type="scientific">Chitinophaga niastensis</name>
    <dbReference type="NCBI Taxonomy" id="536980"/>
    <lineage>
        <taxon>Bacteria</taxon>
        <taxon>Pseudomonadati</taxon>
        <taxon>Bacteroidota</taxon>
        <taxon>Chitinophagia</taxon>
        <taxon>Chitinophagales</taxon>
        <taxon>Chitinophagaceae</taxon>
        <taxon>Chitinophaga</taxon>
    </lineage>
</organism>
<dbReference type="AlphaFoldDB" id="A0A2P8HHC3"/>
<dbReference type="InterPro" id="IPR050126">
    <property type="entry name" value="Ap4A_hydrolase"/>
</dbReference>
<dbReference type="EMBL" id="PYAW01000004">
    <property type="protein sequence ID" value="PSL45615.1"/>
    <property type="molecule type" value="Genomic_DNA"/>
</dbReference>
<dbReference type="GO" id="GO:0005737">
    <property type="term" value="C:cytoplasm"/>
    <property type="evidence" value="ECO:0007669"/>
    <property type="project" value="TreeGrafter"/>
</dbReference>
<evidence type="ECO:0000259" key="2">
    <source>
        <dbReference type="Pfam" id="PF12850"/>
    </source>
</evidence>
<dbReference type="Proteomes" id="UP000240971">
    <property type="component" value="Unassembled WGS sequence"/>
</dbReference>
<comment type="similarity">
    <text evidence="1">Belongs to the metallophosphoesterase superfamily. YfcE family.</text>
</comment>
<name>A0A2P8HHC3_CHINA</name>
<evidence type="ECO:0000256" key="1">
    <source>
        <dbReference type="ARBA" id="ARBA00008950"/>
    </source>
</evidence>
<dbReference type="InterPro" id="IPR029052">
    <property type="entry name" value="Metallo-depent_PP-like"/>
</dbReference>
<dbReference type="InterPro" id="IPR011152">
    <property type="entry name" value="Pesterase_MJ0912"/>
</dbReference>
<dbReference type="RefSeq" id="WP_106529935.1">
    <property type="nucleotide sequence ID" value="NZ_PYAW01000004.1"/>
</dbReference>
<dbReference type="GO" id="GO:0016791">
    <property type="term" value="F:phosphatase activity"/>
    <property type="evidence" value="ECO:0007669"/>
    <property type="project" value="TreeGrafter"/>
</dbReference>
<reference evidence="3 4" key="1">
    <citation type="submission" date="2018-03" db="EMBL/GenBank/DDBJ databases">
        <title>Genomic Encyclopedia of Archaeal and Bacterial Type Strains, Phase II (KMG-II): from individual species to whole genera.</title>
        <authorList>
            <person name="Goeker M."/>
        </authorList>
    </citation>
    <scope>NUCLEOTIDE SEQUENCE [LARGE SCALE GENOMIC DNA]</scope>
    <source>
        <strain evidence="3 4">DSM 24859</strain>
    </source>
</reference>
<dbReference type="InterPro" id="IPR024654">
    <property type="entry name" value="Calcineurin-like_PHP_lpxH"/>
</dbReference>
<dbReference type="SUPFAM" id="SSF56300">
    <property type="entry name" value="Metallo-dependent phosphatases"/>
    <property type="match status" value="1"/>
</dbReference>